<protein>
    <submittedName>
        <fullName evidence="2">Uncharacterized protein</fullName>
    </submittedName>
</protein>
<dbReference type="AlphaFoldDB" id="A0A8E2EP24"/>
<keyword evidence="3" id="KW-1185">Reference proteome</keyword>
<dbReference type="EMBL" id="KV750978">
    <property type="protein sequence ID" value="OCL02281.1"/>
    <property type="molecule type" value="Genomic_DNA"/>
</dbReference>
<feature type="transmembrane region" description="Helical" evidence="1">
    <location>
        <begin position="42"/>
        <end position="64"/>
    </location>
</feature>
<dbReference type="Proteomes" id="UP000250140">
    <property type="component" value="Unassembled WGS sequence"/>
</dbReference>
<keyword evidence="1" id="KW-1133">Transmembrane helix</keyword>
<accession>A0A8E2EP24</accession>
<keyword evidence="1" id="KW-0472">Membrane</keyword>
<keyword evidence="1" id="KW-0812">Transmembrane</keyword>
<gene>
    <name evidence="2" type="ORF">AOQ84DRAFT_190053</name>
</gene>
<organism evidence="2 3">
    <name type="scientific">Glonium stellatum</name>
    <dbReference type="NCBI Taxonomy" id="574774"/>
    <lineage>
        <taxon>Eukaryota</taxon>
        <taxon>Fungi</taxon>
        <taxon>Dikarya</taxon>
        <taxon>Ascomycota</taxon>
        <taxon>Pezizomycotina</taxon>
        <taxon>Dothideomycetes</taxon>
        <taxon>Pleosporomycetidae</taxon>
        <taxon>Gloniales</taxon>
        <taxon>Gloniaceae</taxon>
        <taxon>Glonium</taxon>
    </lineage>
</organism>
<evidence type="ECO:0000313" key="2">
    <source>
        <dbReference type="EMBL" id="OCL02281.1"/>
    </source>
</evidence>
<name>A0A8E2EP24_9PEZI</name>
<sequence length="109" mass="12046">MRDTNATANRRARWLKIDAPYGAFALLPTTAPTTASTPARCAILRCLHTLINTAAVLSLLYAVASYRIPGPLSRGMMQFPQYPSSCVYSPFSPIIGLRRRPPLKLVRRS</sequence>
<evidence type="ECO:0000256" key="1">
    <source>
        <dbReference type="SAM" id="Phobius"/>
    </source>
</evidence>
<proteinExistence type="predicted"/>
<evidence type="ECO:0000313" key="3">
    <source>
        <dbReference type="Proteomes" id="UP000250140"/>
    </source>
</evidence>
<reference evidence="2 3" key="1">
    <citation type="journal article" date="2016" name="Nat. Commun.">
        <title>Ectomycorrhizal ecology is imprinted in the genome of the dominant symbiotic fungus Cenococcum geophilum.</title>
        <authorList>
            <consortium name="DOE Joint Genome Institute"/>
            <person name="Peter M."/>
            <person name="Kohler A."/>
            <person name="Ohm R.A."/>
            <person name="Kuo A."/>
            <person name="Krutzmann J."/>
            <person name="Morin E."/>
            <person name="Arend M."/>
            <person name="Barry K.W."/>
            <person name="Binder M."/>
            <person name="Choi C."/>
            <person name="Clum A."/>
            <person name="Copeland A."/>
            <person name="Grisel N."/>
            <person name="Haridas S."/>
            <person name="Kipfer T."/>
            <person name="LaButti K."/>
            <person name="Lindquist E."/>
            <person name="Lipzen A."/>
            <person name="Maire R."/>
            <person name="Meier B."/>
            <person name="Mihaltcheva S."/>
            <person name="Molinier V."/>
            <person name="Murat C."/>
            <person name="Poggeler S."/>
            <person name="Quandt C.A."/>
            <person name="Sperisen C."/>
            <person name="Tritt A."/>
            <person name="Tisserant E."/>
            <person name="Crous P.W."/>
            <person name="Henrissat B."/>
            <person name="Nehls U."/>
            <person name="Egli S."/>
            <person name="Spatafora J.W."/>
            <person name="Grigoriev I.V."/>
            <person name="Martin F.M."/>
        </authorList>
    </citation>
    <scope>NUCLEOTIDE SEQUENCE [LARGE SCALE GENOMIC DNA]</scope>
    <source>
        <strain evidence="2 3">CBS 207.34</strain>
    </source>
</reference>